<dbReference type="EMBL" id="CAJVCH010566486">
    <property type="protein sequence ID" value="CAG7832702.1"/>
    <property type="molecule type" value="Genomic_DNA"/>
</dbReference>
<evidence type="ECO:0000256" key="1">
    <source>
        <dbReference type="SAM" id="MobiDB-lite"/>
    </source>
</evidence>
<organism evidence="2 3">
    <name type="scientific">Allacma fusca</name>
    <dbReference type="NCBI Taxonomy" id="39272"/>
    <lineage>
        <taxon>Eukaryota</taxon>
        <taxon>Metazoa</taxon>
        <taxon>Ecdysozoa</taxon>
        <taxon>Arthropoda</taxon>
        <taxon>Hexapoda</taxon>
        <taxon>Collembola</taxon>
        <taxon>Symphypleona</taxon>
        <taxon>Sminthuridae</taxon>
        <taxon>Allacma</taxon>
    </lineage>
</organism>
<sequence length="31" mass="3416">LQYACANSGNGPIVEDETTDSPEDYEENEEP</sequence>
<accession>A0A8J2LM72</accession>
<protein>
    <submittedName>
        <fullName evidence="2">Uncharacterized protein</fullName>
    </submittedName>
</protein>
<proteinExistence type="predicted"/>
<comment type="caution">
    <text evidence="2">The sequence shown here is derived from an EMBL/GenBank/DDBJ whole genome shotgun (WGS) entry which is preliminary data.</text>
</comment>
<keyword evidence="3" id="KW-1185">Reference proteome</keyword>
<feature type="compositionally biased region" description="Acidic residues" evidence="1">
    <location>
        <begin position="14"/>
        <end position="31"/>
    </location>
</feature>
<feature type="compositionally biased region" description="Polar residues" evidence="1">
    <location>
        <begin position="1"/>
        <end position="10"/>
    </location>
</feature>
<gene>
    <name evidence="2" type="ORF">AFUS01_LOCUS42375</name>
</gene>
<dbReference type="Proteomes" id="UP000708208">
    <property type="component" value="Unassembled WGS sequence"/>
</dbReference>
<feature type="non-terminal residue" evidence="2">
    <location>
        <position position="31"/>
    </location>
</feature>
<reference evidence="2" key="1">
    <citation type="submission" date="2021-06" db="EMBL/GenBank/DDBJ databases">
        <authorList>
            <person name="Hodson N. C."/>
            <person name="Mongue J. A."/>
            <person name="Jaron S. K."/>
        </authorList>
    </citation>
    <scope>NUCLEOTIDE SEQUENCE</scope>
</reference>
<dbReference type="AlphaFoldDB" id="A0A8J2LM72"/>
<evidence type="ECO:0000313" key="3">
    <source>
        <dbReference type="Proteomes" id="UP000708208"/>
    </source>
</evidence>
<feature type="region of interest" description="Disordered" evidence="1">
    <location>
        <begin position="1"/>
        <end position="31"/>
    </location>
</feature>
<feature type="non-terminal residue" evidence="2">
    <location>
        <position position="1"/>
    </location>
</feature>
<name>A0A8J2LM72_9HEXA</name>
<evidence type="ECO:0000313" key="2">
    <source>
        <dbReference type="EMBL" id="CAG7832702.1"/>
    </source>
</evidence>